<proteinExistence type="predicted"/>
<dbReference type="RefSeq" id="WP_084010638.1">
    <property type="nucleotide sequence ID" value="NZ_CP017111.1"/>
</dbReference>
<name>A0A1D7TGN9_9BACT</name>
<sequence>MKFEWSQEKSALNMQKHDVSFEEAREVFDDPFHISTLDVRFDYCEERWITLGATLKEKILVVANMFFDEHGEEIVRIISARYANKIEKEFYENH</sequence>
<evidence type="ECO:0000313" key="1">
    <source>
        <dbReference type="EMBL" id="AOO64034.1"/>
    </source>
</evidence>
<dbReference type="STRING" id="1193502.SHALO_0237"/>
<dbReference type="Pfam" id="PF04365">
    <property type="entry name" value="BrnT_toxin"/>
    <property type="match status" value="1"/>
</dbReference>
<accession>A0A1D7TGN9</accession>
<dbReference type="KEGG" id="shal:SHALO_0237"/>
<protein>
    <recommendedName>
        <fullName evidence="3">BrnT family toxin</fullName>
    </recommendedName>
</protein>
<evidence type="ECO:0008006" key="3">
    <source>
        <dbReference type="Google" id="ProtNLM"/>
    </source>
</evidence>
<keyword evidence="2" id="KW-1185">Reference proteome</keyword>
<gene>
    <name evidence="1" type="ORF">SHALO_0237</name>
</gene>
<organism evidence="1 2">
    <name type="scientific">Sulfurospirillum halorespirans DSM 13726</name>
    <dbReference type="NCBI Taxonomy" id="1193502"/>
    <lineage>
        <taxon>Bacteria</taxon>
        <taxon>Pseudomonadati</taxon>
        <taxon>Campylobacterota</taxon>
        <taxon>Epsilonproteobacteria</taxon>
        <taxon>Campylobacterales</taxon>
        <taxon>Sulfurospirillaceae</taxon>
        <taxon>Sulfurospirillum</taxon>
    </lineage>
</organism>
<dbReference type="Proteomes" id="UP000094609">
    <property type="component" value="Chromosome"/>
</dbReference>
<dbReference type="InterPro" id="IPR038573">
    <property type="entry name" value="BrnT_sf"/>
</dbReference>
<dbReference type="AlphaFoldDB" id="A0A1D7TGN9"/>
<reference evidence="2" key="1">
    <citation type="submission" date="2016-08" db="EMBL/GenBank/DDBJ databases">
        <title>Complete genome sequence of the organohalide-respiring Epsilonproteobacterium Sulfurospirillum halorespirans.</title>
        <authorList>
            <person name="Goris T."/>
            <person name="Zimmermann J."/>
            <person name="Schenz B."/>
            <person name="Lemos M."/>
            <person name="Hackermueller J."/>
            <person name="Diekert G."/>
        </authorList>
    </citation>
    <scope>NUCLEOTIDE SEQUENCE [LARGE SCALE GENOMIC DNA]</scope>
    <source>
        <strain>DSM 13726</strain>
        <strain evidence="2">PCE-M2</strain>
    </source>
</reference>
<evidence type="ECO:0000313" key="2">
    <source>
        <dbReference type="Proteomes" id="UP000094609"/>
    </source>
</evidence>
<dbReference type="InterPro" id="IPR007460">
    <property type="entry name" value="BrnT_toxin"/>
</dbReference>
<dbReference type="PATRIC" id="fig|1193502.14.peg.241"/>
<dbReference type="EMBL" id="CP017111">
    <property type="protein sequence ID" value="AOO64034.1"/>
    <property type="molecule type" value="Genomic_DNA"/>
</dbReference>
<dbReference type="Gene3D" id="3.10.450.530">
    <property type="entry name" value="Ribonuclease toxin, BrnT, of type II toxin-antitoxin system"/>
    <property type="match status" value="1"/>
</dbReference>